<evidence type="ECO:0000313" key="4">
    <source>
        <dbReference type="Proteomes" id="UP000030693"/>
    </source>
</evidence>
<proteinExistence type="predicted"/>
<dbReference type="Proteomes" id="UP000030693">
    <property type="component" value="Unassembled WGS sequence"/>
</dbReference>
<keyword evidence="2" id="KW-0472">Membrane</keyword>
<dbReference type="eggNOG" id="ENOG502SXRR">
    <property type="taxonomic scope" value="Eukaryota"/>
</dbReference>
<protein>
    <submittedName>
        <fullName evidence="3">Uncharacterized protein</fullName>
    </submittedName>
</protein>
<feature type="region of interest" description="Disordered" evidence="1">
    <location>
        <begin position="906"/>
        <end position="940"/>
    </location>
</feature>
<name>A0A058Z0M7_FONAL</name>
<keyword evidence="4" id="KW-1185">Reference proteome</keyword>
<organism evidence="3">
    <name type="scientific">Fonticula alba</name>
    <name type="common">Slime mold</name>
    <dbReference type="NCBI Taxonomy" id="691883"/>
    <lineage>
        <taxon>Eukaryota</taxon>
        <taxon>Rotosphaerida</taxon>
        <taxon>Fonticulaceae</taxon>
        <taxon>Fonticula</taxon>
    </lineage>
</organism>
<feature type="transmembrane region" description="Helical" evidence="2">
    <location>
        <begin position="505"/>
        <end position="528"/>
    </location>
</feature>
<feature type="region of interest" description="Disordered" evidence="1">
    <location>
        <begin position="415"/>
        <end position="469"/>
    </location>
</feature>
<gene>
    <name evidence="3" type="ORF">H696_05557</name>
</gene>
<dbReference type="RefSeq" id="XP_009497644.1">
    <property type="nucleotide sequence ID" value="XM_009499369.1"/>
</dbReference>
<dbReference type="GeneID" id="20530282"/>
<keyword evidence="2" id="KW-1133">Transmembrane helix</keyword>
<reference evidence="3" key="1">
    <citation type="submission" date="2013-04" db="EMBL/GenBank/DDBJ databases">
        <title>The Genome Sequence of Fonticula alba ATCC 38817.</title>
        <authorList>
            <consortium name="The Broad Institute Genomics Platform"/>
            <person name="Russ C."/>
            <person name="Cuomo C."/>
            <person name="Burger G."/>
            <person name="Gray M.W."/>
            <person name="Holland P.W.H."/>
            <person name="King N."/>
            <person name="Lang F.B.F."/>
            <person name="Roger A.J."/>
            <person name="Ruiz-Trillo I."/>
            <person name="Brown M."/>
            <person name="Walker B."/>
            <person name="Young S."/>
            <person name="Zeng Q."/>
            <person name="Gargeya S."/>
            <person name="Fitzgerald M."/>
            <person name="Haas B."/>
            <person name="Abouelleil A."/>
            <person name="Allen A.W."/>
            <person name="Alvarado L."/>
            <person name="Arachchi H.M."/>
            <person name="Berlin A.M."/>
            <person name="Chapman S.B."/>
            <person name="Gainer-Dewar J."/>
            <person name="Goldberg J."/>
            <person name="Griggs A."/>
            <person name="Gujja S."/>
            <person name="Hansen M."/>
            <person name="Howarth C."/>
            <person name="Imamovic A."/>
            <person name="Ireland A."/>
            <person name="Larimer J."/>
            <person name="McCowan C."/>
            <person name="Murphy C."/>
            <person name="Pearson M."/>
            <person name="Poon T.W."/>
            <person name="Priest M."/>
            <person name="Roberts A."/>
            <person name="Saif S."/>
            <person name="Shea T."/>
            <person name="Sisk P."/>
            <person name="Sykes S."/>
            <person name="Wortman J."/>
            <person name="Nusbaum C."/>
            <person name="Birren B."/>
        </authorList>
    </citation>
    <scope>NUCLEOTIDE SEQUENCE [LARGE SCALE GENOMIC DNA]</scope>
    <source>
        <strain evidence="3">ATCC 38817</strain>
    </source>
</reference>
<dbReference type="STRING" id="691883.A0A058Z0M7"/>
<dbReference type="AlphaFoldDB" id="A0A058Z0M7"/>
<dbReference type="EMBL" id="KB932212">
    <property type="protein sequence ID" value="KCV67824.1"/>
    <property type="molecule type" value="Genomic_DNA"/>
</dbReference>
<feature type="transmembrane region" description="Helical" evidence="2">
    <location>
        <begin position="286"/>
        <end position="304"/>
    </location>
</feature>
<feature type="region of interest" description="Disordered" evidence="1">
    <location>
        <begin position="1016"/>
        <end position="1038"/>
    </location>
</feature>
<sequence>MATSGFPHADRLLSPSGYPASLGVSSGFGSSQPVSGQGFFYGSGGGGGGGGGGGSGGSLSSGPGFGGYSHSPLPSTAGGSYYGSSGPMSNTGGGSTGGGGGGAYDVPRASASSGAGATDYRPGGYALGASSGPGMRSAAGSGGVAPVPAMPPADPGAEYALVLKAVRRKYVRTVSRQAGYLAAVGSFGLALLSVVCHLPTGAGPEGLDPGAAAVLALAPRSLDNPLLAWARALAGMPGLAALLLTTAALASIAARILTHLLCAIPSSTSVTRSNVSAYTHRKLNSWMARLFWASILAASIAILADFSAVVMAAAAIACGAVSAFLPPAFAWPAGPGADGRLLPTVPSAPVGASASDALVIMPLVRTLRSPLNMAPSLGFGSSGPGKKAPTRCLGSWALGWLCAAGRLINLQPPGPAGGCPAGRDGAMPSGAPGADDASHSLTLPPGPAGGCPAGRDGAMPSGAPGADDASHSLTLVPSVLPAGADASTPFLCALRSAAQRGALQAFWSAGRLGLGLLAPLLLFAWFYHINSDESTFLGDAALVTGFVARVSVILFAVWLGTRWGPLFLLEHLFGLAPGISSVEMGRPAAASAAVATASANATAPGAGAVRPGVGSGSLPSAFGAGPGLGDFPGGGAFSLAASSQAAGPRYGMSSGGWVGGAPGAGSHAMSPGYGAFSHHRGFHQPSGLYGGGLGYRGLGGSGSVRHDRRLTPTYTALSSWVTDAPRDLAHRVSQAVGGLFGVGRGLSRPGRLSAAAGTQLVSCPAGAPRRNESLVAALQHPSATVRRTSLLELRNLLRVAGPRRAALFSQLLLPEGTAGPGAVTGAASAHAPSTVATLWTVGVVRPLLAYLREVTQELGPYAAFYQAAGRGGHLAAELPAMGFGASGAPAAGGLNRLFPESRRAVLDSHASARGGPRRRAAGGGALASGPAATGQPVDPDLADHVGRLSRAADSLVGALRAALRWAFIPPTAADFGEAADVGMVAAGAAAVPGAASRQGDRPLAVPSILSGKAASLAGSGPGADSAGPMSSSTAAAPKVVSTAPRPPITYVELLTMALDRLAGLSSGQSPVAAAVGELRRHLGPRGAGGAGGGSPAAALELIEALYHHAAFVQLGAEILQLGVTHAREEDPRGASVRAGQLIPMLNALMDLQRGLVQLTRAVARAHPRRMPAAERVIADTCADLARGVGAAVAAIAGIYGRGLLDIHQDQPTVSVLCTSFSAGSTAGGGADTVGAEALSPQNLDDLRRLVAASQSAVVPQ</sequence>
<feature type="transmembrane region" description="Helical" evidence="2">
    <location>
        <begin position="239"/>
        <end position="265"/>
    </location>
</feature>
<feature type="compositionally biased region" description="Low complexity" evidence="1">
    <location>
        <begin position="1016"/>
        <end position="1032"/>
    </location>
</feature>
<evidence type="ECO:0000313" key="3">
    <source>
        <dbReference type="EMBL" id="KCV67824.1"/>
    </source>
</evidence>
<keyword evidence="2" id="KW-0812">Transmembrane</keyword>
<accession>A0A058Z0M7</accession>
<evidence type="ECO:0000256" key="1">
    <source>
        <dbReference type="SAM" id="MobiDB-lite"/>
    </source>
</evidence>
<evidence type="ECO:0000256" key="2">
    <source>
        <dbReference type="SAM" id="Phobius"/>
    </source>
</evidence>
<feature type="transmembrane region" description="Helical" evidence="2">
    <location>
        <begin position="540"/>
        <end position="559"/>
    </location>
</feature>
<feature type="transmembrane region" description="Helical" evidence="2">
    <location>
        <begin position="178"/>
        <end position="200"/>
    </location>
</feature>